<feature type="region of interest" description="Disordered" evidence="1">
    <location>
        <begin position="1"/>
        <end position="73"/>
    </location>
</feature>
<protein>
    <recommendedName>
        <fullName evidence="4">Nuclear protein 1</fullName>
    </recommendedName>
</protein>
<feature type="compositionally biased region" description="Basic and acidic residues" evidence="1">
    <location>
        <begin position="31"/>
        <end position="45"/>
    </location>
</feature>
<dbReference type="EMBL" id="CAJPIZ010000174">
    <property type="protein sequence ID" value="CAG2100666.1"/>
    <property type="molecule type" value="Genomic_DNA"/>
</dbReference>
<dbReference type="AlphaFoldDB" id="A0A7R9KCH2"/>
<organism evidence="2">
    <name type="scientific">Medioppia subpectinata</name>
    <dbReference type="NCBI Taxonomy" id="1979941"/>
    <lineage>
        <taxon>Eukaryota</taxon>
        <taxon>Metazoa</taxon>
        <taxon>Ecdysozoa</taxon>
        <taxon>Arthropoda</taxon>
        <taxon>Chelicerata</taxon>
        <taxon>Arachnida</taxon>
        <taxon>Acari</taxon>
        <taxon>Acariformes</taxon>
        <taxon>Sarcoptiformes</taxon>
        <taxon>Oribatida</taxon>
        <taxon>Brachypylina</taxon>
        <taxon>Oppioidea</taxon>
        <taxon>Oppiidae</taxon>
        <taxon>Medioppia</taxon>
    </lineage>
</organism>
<dbReference type="GO" id="GO:0045786">
    <property type="term" value="P:negative regulation of cell cycle"/>
    <property type="evidence" value="ECO:0007669"/>
    <property type="project" value="TreeGrafter"/>
</dbReference>
<keyword evidence="3" id="KW-1185">Reference proteome</keyword>
<reference evidence="2" key="1">
    <citation type="submission" date="2020-11" db="EMBL/GenBank/DDBJ databases">
        <authorList>
            <person name="Tran Van P."/>
        </authorList>
    </citation>
    <scope>NUCLEOTIDE SEQUENCE</scope>
</reference>
<feature type="compositionally biased region" description="Basic and acidic residues" evidence="1">
    <location>
        <begin position="8"/>
        <end position="18"/>
    </location>
</feature>
<evidence type="ECO:0000256" key="1">
    <source>
        <dbReference type="SAM" id="MobiDB-lite"/>
    </source>
</evidence>
<dbReference type="OrthoDB" id="10030453at2759"/>
<dbReference type="Proteomes" id="UP000759131">
    <property type="component" value="Unassembled WGS sequence"/>
</dbReference>
<sequence>MSEQNVDEYEHYNYDQDKYVNTGHGGKQRTKKEVSDHTNHNDPNGHTRKIVNKLQNTEHKKPQTKVEKRPSIS</sequence>
<name>A0A7R9KCH2_9ACAR</name>
<evidence type="ECO:0000313" key="3">
    <source>
        <dbReference type="Proteomes" id="UP000759131"/>
    </source>
</evidence>
<dbReference type="GO" id="GO:0005634">
    <property type="term" value="C:nucleus"/>
    <property type="evidence" value="ECO:0007669"/>
    <property type="project" value="TreeGrafter"/>
</dbReference>
<dbReference type="PANTHER" id="PTHR17149">
    <property type="entry name" value="NUCLEAR PROTEIN 1 AND 2"/>
    <property type="match status" value="1"/>
</dbReference>
<dbReference type="GO" id="GO:0008285">
    <property type="term" value="P:negative regulation of cell population proliferation"/>
    <property type="evidence" value="ECO:0007669"/>
    <property type="project" value="TreeGrafter"/>
</dbReference>
<dbReference type="Pfam" id="PF10195">
    <property type="entry name" value="Phospho_p8"/>
    <property type="match status" value="1"/>
</dbReference>
<evidence type="ECO:0000313" key="2">
    <source>
        <dbReference type="EMBL" id="CAD7620236.1"/>
    </source>
</evidence>
<evidence type="ECO:0008006" key="4">
    <source>
        <dbReference type="Google" id="ProtNLM"/>
    </source>
</evidence>
<dbReference type="InterPro" id="IPR018792">
    <property type="entry name" value="NUPR1-like"/>
</dbReference>
<dbReference type="PANTHER" id="PTHR17149:SF4">
    <property type="entry name" value="RH17958P"/>
    <property type="match status" value="1"/>
</dbReference>
<accession>A0A7R9KCH2</accession>
<dbReference type="GO" id="GO:0006357">
    <property type="term" value="P:regulation of transcription by RNA polymerase II"/>
    <property type="evidence" value="ECO:0007669"/>
    <property type="project" value="TreeGrafter"/>
</dbReference>
<feature type="compositionally biased region" description="Basic and acidic residues" evidence="1">
    <location>
        <begin position="56"/>
        <end position="73"/>
    </location>
</feature>
<dbReference type="EMBL" id="OC854749">
    <property type="protein sequence ID" value="CAD7620236.1"/>
    <property type="molecule type" value="Genomic_DNA"/>
</dbReference>
<gene>
    <name evidence="2" type="ORF">OSB1V03_LOCUS730</name>
</gene>
<proteinExistence type="predicted"/>